<dbReference type="InterPro" id="IPR013094">
    <property type="entry name" value="AB_hydrolase_3"/>
</dbReference>
<dbReference type="InterPro" id="IPR002168">
    <property type="entry name" value="Lipase_GDXG_HIS_AS"/>
</dbReference>
<accession>A0A194S1I5</accession>
<evidence type="ECO:0000259" key="4">
    <source>
        <dbReference type="Pfam" id="PF07859"/>
    </source>
</evidence>
<feature type="non-terminal residue" evidence="5">
    <location>
        <position position="466"/>
    </location>
</feature>
<dbReference type="Proteomes" id="UP000053890">
    <property type="component" value="Unassembled WGS sequence"/>
</dbReference>
<feature type="domain" description="Alpha/beta hydrolase fold-3" evidence="4">
    <location>
        <begin position="117"/>
        <end position="242"/>
    </location>
</feature>
<dbReference type="EMBL" id="KQ474080">
    <property type="protein sequence ID" value="KPV74405.1"/>
    <property type="molecule type" value="Genomic_DNA"/>
</dbReference>
<evidence type="ECO:0000256" key="3">
    <source>
        <dbReference type="SAM" id="MobiDB-lite"/>
    </source>
</evidence>
<comment type="similarity">
    <text evidence="1">Belongs to the 'GDXG' lipolytic enzyme family.</text>
</comment>
<dbReference type="RefSeq" id="XP_018270454.1">
    <property type="nucleotide sequence ID" value="XM_018417211.1"/>
</dbReference>
<protein>
    <recommendedName>
        <fullName evidence="4">Alpha/beta hydrolase fold-3 domain-containing protein</fullName>
    </recommendedName>
</protein>
<gene>
    <name evidence="5" type="ORF">RHOBADRAFT_54237</name>
</gene>
<dbReference type="Pfam" id="PF07859">
    <property type="entry name" value="Abhydrolase_3"/>
    <property type="match status" value="1"/>
</dbReference>
<feature type="region of interest" description="Disordered" evidence="3">
    <location>
        <begin position="409"/>
        <end position="428"/>
    </location>
</feature>
<dbReference type="InterPro" id="IPR050300">
    <property type="entry name" value="GDXG_lipolytic_enzyme"/>
</dbReference>
<evidence type="ECO:0000313" key="5">
    <source>
        <dbReference type="EMBL" id="KPV74405.1"/>
    </source>
</evidence>
<proteinExistence type="inferred from homology"/>
<dbReference type="STRING" id="578459.A0A194S1I5"/>
<dbReference type="OrthoDB" id="2152029at2759"/>
<sequence>MTLVERHTFGSTVHALLATTALLLRLPFHLVYQFVLFRSTSPLVQDLGRSPLAEAAAVLVRHIFLHLGVAPGRALFSLGMSLPSSWVTRANAGDVKANWVAPPSSSASSRKDDDLVLFWVHGGAFTHDTAATCEPAFVALTKLVNARGVNFSIFHLDYSLAPEHIYPTQQRQILAAYRYLVDELGISERRICIGGDSAGGNLVAGFLLHLARPSKRIQPPENSRSTPKQPGSALFISPFIDLLSYNASRAPAFPVDFIDDGGVFHGSLRYVGAVEPYPPQLAAWRRAPSWNPLRWVANGTAADPPPRRLIDLSVSAAEADEAQGLALLASPYVNPHADVVKDLAWFKEALPGDGKTLVTWGGKEIFSDDIELWVDALKKAGVAPRELFKPLAVHDWPLFDAIVDSRRSSRPTRATRTAASRAGGTTASARLRLSSRPVRWRPGGREKLRGRRTCVAVHEEHRELAP</sequence>
<dbReference type="PANTHER" id="PTHR48081">
    <property type="entry name" value="AB HYDROLASE SUPERFAMILY PROTEIN C4A8.06C"/>
    <property type="match status" value="1"/>
</dbReference>
<evidence type="ECO:0000256" key="1">
    <source>
        <dbReference type="ARBA" id="ARBA00010515"/>
    </source>
</evidence>
<dbReference type="OMA" id="ICIGGDS"/>
<name>A0A194S1I5_RHOGW</name>
<dbReference type="PANTHER" id="PTHR48081:SF31">
    <property type="entry name" value="STERYL ACETYL HYDROLASE MUG81-RELATED"/>
    <property type="match status" value="1"/>
</dbReference>
<organism evidence="5 6">
    <name type="scientific">Rhodotorula graminis (strain WP1)</name>
    <dbReference type="NCBI Taxonomy" id="578459"/>
    <lineage>
        <taxon>Eukaryota</taxon>
        <taxon>Fungi</taxon>
        <taxon>Dikarya</taxon>
        <taxon>Basidiomycota</taxon>
        <taxon>Pucciniomycotina</taxon>
        <taxon>Microbotryomycetes</taxon>
        <taxon>Sporidiobolales</taxon>
        <taxon>Sporidiobolaceae</taxon>
        <taxon>Rhodotorula</taxon>
    </lineage>
</organism>
<keyword evidence="2" id="KW-0378">Hydrolase</keyword>
<evidence type="ECO:0000256" key="2">
    <source>
        <dbReference type="ARBA" id="ARBA00022801"/>
    </source>
</evidence>
<dbReference type="InterPro" id="IPR029058">
    <property type="entry name" value="AB_hydrolase_fold"/>
</dbReference>
<keyword evidence="6" id="KW-1185">Reference proteome</keyword>
<dbReference type="GO" id="GO:0016787">
    <property type="term" value="F:hydrolase activity"/>
    <property type="evidence" value="ECO:0007669"/>
    <property type="project" value="UniProtKB-KW"/>
</dbReference>
<feature type="compositionally biased region" description="Low complexity" evidence="3">
    <location>
        <begin position="411"/>
        <end position="428"/>
    </location>
</feature>
<dbReference type="Gene3D" id="3.40.50.1820">
    <property type="entry name" value="alpha/beta hydrolase"/>
    <property type="match status" value="1"/>
</dbReference>
<evidence type="ECO:0000313" key="6">
    <source>
        <dbReference type="Proteomes" id="UP000053890"/>
    </source>
</evidence>
<dbReference type="GeneID" id="28977659"/>
<dbReference type="PROSITE" id="PS01173">
    <property type="entry name" value="LIPASE_GDXG_HIS"/>
    <property type="match status" value="1"/>
</dbReference>
<dbReference type="SUPFAM" id="SSF53474">
    <property type="entry name" value="alpha/beta-Hydrolases"/>
    <property type="match status" value="1"/>
</dbReference>
<dbReference type="AlphaFoldDB" id="A0A194S1I5"/>
<reference evidence="5 6" key="1">
    <citation type="journal article" date="2015" name="Front. Microbiol.">
        <title>Genome sequence of the plant growth promoting endophytic yeast Rhodotorula graminis WP1.</title>
        <authorList>
            <person name="Firrincieli A."/>
            <person name="Otillar R."/>
            <person name="Salamov A."/>
            <person name="Schmutz J."/>
            <person name="Khan Z."/>
            <person name="Redman R.S."/>
            <person name="Fleck N.D."/>
            <person name="Lindquist E."/>
            <person name="Grigoriev I.V."/>
            <person name="Doty S.L."/>
        </authorList>
    </citation>
    <scope>NUCLEOTIDE SEQUENCE [LARGE SCALE GENOMIC DNA]</scope>
    <source>
        <strain evidence="5 6">WP1</strain>
    </source>
</reference>